<evidence type="ECO:0000256" key="1">
    <source>
        <dbReference type="ARBA" id="ARBA00022676"/>
    </source>
</evidence>
<evidence type="ECO:0008006" key="6">
    <source>
        <dbReference type="Google" id="ProtNLM"/>
    </source>
</evidence>
<dbReference type="Gene3D" id="3.90.550.10">
    <property type="entry name" value="Spore Coat Polysaccharide Biosynthesis Protein SpsA, Chain A"/>
    <property type="match status" value="1"/>
</dbReference>
<keyword evidence="1" id="KW-0328">Glycosyltransferase</keyword>
<name>A0ABR5ZNN1_9PROT</name>
<evidence type="ECO:0000313" key="4">
    <source>
        <dbReference type="EMBL" id="MBA5725908.1"/>
    </source>
</evidence>
<evidence type="ECO:0000256" key="3">
    <source>
        <dbReference type="ARBA" id="ARBA00022723"/>
    </source>
</evidence>
<accession>A0ABR5ZNN1</accession>
<evidence type="ECO:0000256" key="2">
    <source>
        <dbReference type="ARBA" id="ARBA00022679"/>
    </source>
</evidence>
<comment type="caution">
    <text evidence="4">The sequence shown here is derived from an EMBL/GenBank/DDBJ whole genome shotgun (WGS) entry which is preliminary data.</text>
</comment>
<dbReference type="EMBL" id="NWUS01000002">
    <property type="protein sequence ID" value="MBA5725908.1"/>
    <property type="molecule type" value="Genomic_DNA"/>
</dbReference>
<dbReference type="InterPro" id="IPR029044">
    <property type="entry name" value="Nucleotide-diphossugar_trans"/>
</dbReference>
<dbReference type="Proteomes" id="UP001516390">
    <property type="component" value="Unassembled WGS sequence"/>
</dbReference>
<dbReference type="PANTHER" id="PTHR13778">
    <property type="entry name" value="GLYCOSYLTRANSFERASE 8 DOMAIN-CONTAINING PROTEIN"/>
    <property type="match status" value="1"/>
</dbReference>
<proteinExistence type="predicted"/>
<dbReference type="InterPro" id="IPR002495">
    <property type="entry name" value="Glyco_trans_8"/>
</dbReference>
<reference evidence="4 5" key="1">
    <citation type="submission" date="2017-09" db="EMBL/GenBank/DDBJ databases">
        <authorList>
            <person name="Jakob F."/>
        </authorList>
    </citation>
    <scope>NUCLEOTIDE SEQUENCE [LARGE SCALE GENOMIC DNA]</scope>
    <source>
        <strain evidence="4 5">TMW 2.1880</strain>
    </source>
</reference>
<keyword evidence="3" id="KW-0479">Metal-binding</keyword>
<organism evidence="4 5">
    <name type="scientific">Bombella favorum</name>
    <dbReference type="NCBI Taxonomy" id="2039164"/>
    <lineage>
        <taxon>Bacteria</taxon>
        <taxon>Pseudomonadati</taxon>
        <taxon>Pseudomonadota</taxon>
        <taxon>Alphaproteobacteria</taxon>
        <taxon>Acetobacterales</taxon>
        <taxon>Acetobacteraceae</taxon>
        <taxon>Bombella</taxon>
    </lineage>
</organism>
<protein>
    <recommendedName>
        <fullName evidence="6">Glycosyltransferase family 8 protein</fullName>
    </recommendedName>
</protein>
<keyword evidence="2" id="KW-0808">Transferase</keyword>
<keyword evidence="5" id="KW-1185">Reference proteome</keyword>
<evidence type="ECO:0000313" key="5">
    <source>
        <dbReference type="Proteomes" id="UP001516390"/>
    </source>
</evidence>
<sequence>MTLSKSTKGWLSQSYMIPRTSWHIFCSTLCGQRLKRSHNTPPYCPARSHCAFSGYPIMKTVPIVMSLDKAYVIPAIATIRSVLDSVSDKSCIPFVIFHKELDPFTIKVVTSLVNDAGGTITFTNVQHHFADYRLSAEEMYYALLIPSMMTDYEFVFFLDADLIVTGDILSLIHEMPKDKKIGAVRCFFRNTILPDDSPAELHTHTLKTGLTDTRRYFNAGLMLFNMKNITQWDINRGFQLIKKHWTGHAESILNVVFHESVHFFSTRWNFAMTFVFEMAMPFQPDVQDDIDESRKNIQVQHFLYVSKPWHKYHYQLLAVAGCPELTQYLQNYKQILRTTMNDVSNRAARFVYGPSWQATKAYLNPEETLQLP</sequence>
<gene>
    <name evidence="4" type="ORF">CPA57_06415</name>
</gene>
<dbReference type="Pfam" id="PF01501">
    <property type="entry name" value="Glyco_transf_8"/>
    <property type="match status" value="1"/>
</dbReference>
<dbReference type="InterPro" id="IPR050748">
    <property type="entry name" value="Glycosyltrans_8_dom-fam"/>
</dbReference>
<dbReference type="SUPFAM" id="SSF53448">
    <property type="entry name" value="Nucleotide-diphospho-sugar transferases"/>
    <property type="match status" value="1"/>
</dbReference>
<dbReference type="PANTHER" id="PTHR13778:SF47">
    <property type="entry name" value="LIPOPOLYSACCHARIDE 1,3-GALACTOSYLTRANSFERASE"/>
    <property type="match status" value="1"/>
</dbReference>